<accession>A0A9P5Q9C0</accession>
<comment type="caution">
    <text evidence="1">The sequence shown here is derived from an EMBL/GenBank/DDBJ whole genome shotgun (WGS) entry which is preliminary data.</text>
</comment>
<keyword evidence="2" id="KW-1185">Reference proteome</keyword>
<organism evidence="1 2">
    <name type="scientific">Rhodocollybia butyracea</name>
    <dbReference type="NCBI Taxonomy" id="206335"/>
    <lineage>
        <taxon>Eukaryota</taxon>
        <taxon>Fungi</taxon>
        <taxon>Dikarya</taxon>
        <taxon>Basidiomycota</taxon>
        <taxon>Agaricomycotina</taxon>
        <taxon>Agaricomycetes</taxon>
        <taxon>Agaricomycetidae</taxon>
        <taxon>Agaricales</taxon>
        <taxon>Marasmiineae</taxon>
        <taxon>Omphalotaceae</taxon>
        <taxon>Rhodocollybia</taxon>
    </lineage>
</organism>
<protein>
    <submittedName>
        <fullName evidence="1">Uncharacterized protein</fullName>
    </submittedName>
</protein>
<evidence type="ECO:0000313" key="2">
    <source>
        <dbReference type="Proteomes" id="UP000772434"/>
    </source>
</evidence>
<evidence type="ECO:0000313" key="1">
    <source>
        <dbReference type="EMBL" id="KAF9077077.1"/>
    </source>
</evidence>
<name>A0A9P5Q9C0_9AGAR</name>
<proteinExistence type="predicted"/>
<dbReference type="Proteomes" id="UP000772434">
    <property type="component" value="Unassembled WGS sequence"/>
</dbReference>
<reference evidence="1" key="1">
    <citation type="submission" date="2020-11" db="EMBL/GenBank/DDBJ databases">
        <authorList>
            <consortium name="DOE Joint Genome Institute"/>
            <person name="Ahrendt S."/>
            <person name="Riley R."/>
            <person name="Andreopoulos W."/>
            <person name="Labutti K."/>
            <person name="Pangilinan J."/>
            <person name="Ruiz-Duenas F.J."/>
            <person name="Barrasa J.M."/>
            <person name="Sanchez-Garcia M."/>
            <person name="Camarero S."/>
            <person name="Miyauchi S."/>
            <person name="Serrano A."/>
            <person name="Linde D."/>
            <person name="Babiker R."/>
            <person name="Drula E."/>
            <person name="Ayuso-Fernandez I."/>
            <person name="Pacheco R."/>
            <person name="Padilla G."/>
            <person name="Ferreira P."/>
            <person name="Barriuso J."/>
            <person name="Kellner H."/>
            <person name="Castanera R."/>
            <person name="Alfaro M."/>
            <person name="Ramirez L."/>
            <person name="Pisabarro A.G."/>
            <person name="Kuo A."/>
            <person name="Tritt A."/>
            <person name="Lipzen A."/>
            <person name="He G."/>
            <person name="Yan M."/>
            <person name="Ng V."/>
            <person name="Cullen D."/>
            <person name="Martin F."/>
            <person name="Rosso M.-N."/>
            <person name="Henrissat B."/>
            <person name="Hibbett D."/>
            <person name="Martinez A.T."/>
            <person name="Grigoriev I.V."/>
        </authorList>
    </citation>
    <scope>NUCLEOTIDE SEQUENCE</scope>
    <source>
        <strain evidence="1">AH 40177</strain>
    </source>
</reference>
<dbReference type="AlphaFoldDB" id="A0A9P5Q9C0"/>
<sequence>MAFPDAWAGCPPECPGPLPKQLTKILKIHAANGKLDCQDPQITAKALHILINHTMMHYGYAPGDIYKYLFRSKIVKNSYNKALSNLDCAW</sequence>
<dbReference type="EMBL" id="JADNRY010000005">
    <property type="protein sequence ID" value="KAF9077077.1"/>
    <property type="molecule type" value="Genomic_DNA"/>
</dbReference>
<gene>
    <name evidence="1" type="ORF">BDP27DRAFT_715521</name>
</gene>